<evidence type="ECO:0000313" key="2">
    <source>
        <dbReference type="EMBL" id="UJO22079.1"/>
    </source>
</evidence>
<evidence type="ECO:0000313" key="3">
    <source>
        <dbReference type="Proteomes" id="UP000756132"/>
    </source>
</evidence>
<dbReference type="EMBL" id="CP090171">
    <property type="protein sequence ID" value="UJO22079.1"/>
    <property type="molecule type" value="Genomic_DNA"/>
</dbReference>
<feature type="region of interest" description="Disordered" evidence="1">
    <location>
        <begin position="569"/>
        <end position="599"/>
    </location>
</feature>
<dbReference type="KEGG" id="ffu:CLAFUR5_09675"/>
<accession>A0A9Q8PGB2</accession>
<protein>
    <submittedName>
        <fullName evidence="2">Uncharacterized protein</fullName>
    </submittedName>
</protein>
<proteinExistence type="predicted"/>
<evidence type="ECO:0000256" key="1">
    <source>
        <dbReference type="SAM" id="MobiDB-lite"/>
    </source>
</evidence>
<dbReference type="GeneID" id="71989553"/>
<reference evidence="2" key="2">
    <citation type="journal article" date="2022" name="Microb. Genom.">
        <title>A chromosome-scale genome assembly of the tomato pathogen Cladosporium fulvum reveals a compartmentalized genome architecture and the presence of a dispensable chromosome.</title>
        <authorList>
            <person name="Zaccaron A.Z."/>
            <person name="Chen L.H."/>
            <person name="Samaras A."/>
            <person name="Stergiopoulos I."/>
        </authorList>
    </citation>
    <scope>NUCLEOTIDE SEQUENCE</scope>
    <source>
        <strain evidence="2">Race5_Kim</strain>
    </source>
</reference>
<dbReference type="InterPro" id="IPR005198">
    <property type="entry name" value="Glyco_hydro_76"/>
</dbReference>
<dbReference type="OrthoDB" id="4104179at2759"/>
<dbReference type="InterPro" id="IPR053169">
    <property type="entry name" value="MUG_Protein"/>
</dbReference>
<dbReference type="Proteomes" id="UP000756132">
    <property type="component" value="Chromosome 9"/>
</dbReference>
<dbReference type="RefSeq" id="XP_047766445.1">
    <property type="nucleotide sequence ID" value="XM_047908823.1"/>
</dbReference>
<dbReference type="InterPro" id="IPR008928">
    <property type="entry name" value="6-hairpin_glycosidase_sf"/>
</dbReference>
<dbReference type="GO" id="GO:0005975">
    <property type="term" value="P:carbohydrate metabolic process"/>
    <property type="evidence" value="ECO:0007669"/>
    <property type="project" value="InterPro"/>
</dbReference>
<dbReference type="AlphaFoldDB" id="A0A9Q8PGB2"/>
<dbReference type="PANTHER" id="PTHR47791">
    <property type="entry name" value="MEIOTICALLY UP-REGULATED GENE 191 PROTEIN"/>
    <property type="match status" value="1"/>
</dbReference>
<sequence>MTCLLHMIYAVPASFRSITFGRIYRLLMFGNVEEMKGHVLRQPVGRVWLAAEVFVLLVVLWSCVSMVKQSILPALLLGTSRAVASTFWTGWNGTAGNPWRFSGSKSDDGGYWFEQTQEVVAALQSTYFNGSYWVEDPEILQWAGALVNTIFIGTQRTFTQALSEYDGDVPGAETSAAEIQADIHKYYSQIEGYYGGEDVNQIFDAAYDDAQWVVLEWLEAIRFIKQYDAYAESSYGQEDIADFAHRAHIFYNIVQDKFNTTLCEGGLTWNPTLAPYKNAITNELFVSSSIAMYLYYPGDDNTDPYPSPNYTNRTLPFLPFLRAHDPLLLQNAQNGWTWFKSHNFTNSQGLVVDGFHISENQTTCDERNEMVYTYNQGVMLSGLRGLWEATGDTSYLSDGYNLINTVINATGWNNGEYGNATEWSGLGRAGIVEDYCDAPANCSQDALVFKGAYFEHLDLFCEPLPTQTPPVAGLTYVADQDLAESHVEKCNSYKPWIQHNAWAALNTRDDTGIIGEWWGASYTNTTQTPALKYAQPKPNGSMDVWNEPQLLSQAPWKCNGIGGCRQPSRYATSGRRAARLRRDREVKRRQSGEQVRTAETQAQGLAVVKAAANAALKRRALADYGDGDGGGAGY</sequence>
<reference evidence="2" key="1">
    <citation type="submission" date="2021-12" db="EMBL/GenBank/DDBJ databases">
        <authorList>
            <person name="Zaccaron A."/>
            <person name="Stergiopoulos I."/>
        </authorList>
    </citation>
    <scope>NUCLEOTIDE SEQUENCE</scope>
    <source>
        <strain evidence="2">Race5_Kim</strain>
    </source>
</reference>
<feature type="compositionally biased region" description="Basic and acidic residues" evidence="1">
    <location>
        <begin position="580"/>
        <end position="591"/>
    </location>
</feature>
<gene>
    <name evidence="2" type="ORF">CLAFUR5_09675</name>
</gene>
<dbReference type="PANTHER" id="PTHR47791:SF2">
    <property type="entry name" value="ENDO MANNANASE, GH76 FAMILY (EUROFUNG)"/>
    <property type="match status" value="1"/>
</dbReference>
<dbReference type="SUPFAM" id="SSF48208">
    <property type="entry name" value="Six-hairpin glycosidases"/>
    <property type="match status" value="1"/>
</dbReference>
<dbReference type="Pfam" id="PF03663">
    <property type="entry name" value="Glyco_hydro_76"/>
    <property type="match status" value="1"/>
</dbReference>
<organism evidence="2 3">
    <name type="scientific">Passalora fulva</name>
    <name type="common">Tomato leaf mold</name>
    <name type="synonym">Cladosporium fulvum</name>
    <dbReference type="NCBI Taxonomy" id="5499"/>
    <lineage>
        <taxon>Eukaryota</taxon>
        <taxon>Fungi</taxon>
        <taxon>Dikarya</taxon>
        <taxon>Ascomycota</taxon>
        <taxon>Pezizomycotina</taxon>
        <taxon>Dothideomycetes</taxon>
        <taxon>Dothideomycetidae</taxon>
        <taxon>Mycosphaerellales</taxon>
        <taxon>Mycosphaerellaceae</taxon>
        <taxon>Fulvia</taxon>
    </lineage>
</organism>
<name>A0A9Q8PGB2_PASFU</name>
<dbReference type="Gene3D" id="1.50.10.20">
    <property type="match status" value="1"/>
</dbReference>
<keyword evidence="3" id="KW-1185">Reference proteome</keyword>